<evidence type="ECO:0000256" key="1">
    <source>
        <dbReference type="SAM" id="Phobius"/>
    </source>
</evidence>
<organism evidence="2 3">
    <name type="scientific">Desulfocapsa sulfexigens (strain DSM 10523 / SB164P1)</name>
    <dbReference type="NCBI Taxonomy" id="1167006"/>
    <lineage>
        <taxon>Bacteria</taxon>
        <taxon>Pseudomonadati</taxon>
        <taxon>Thermodesulfobacteriota</taxon>
        <taxon>Desulfobulbia</taxon>
        <taxon>Desulfobulbales</taxon>
        <taxon>Desulfocapsaceae</taxon>
        <taxon>Desulfocapsa</taxon>
    </lineage>
</organism>
<dbReference type="InterPro" id="IPR036280">
    <property type="entry name" value="Multihaem_cyt_sf"/>
</dbReference>
<dbReference type="eggNOG" id="COG3005">
    <property type="taxonomic scope" value="Bacteria"/>
</dbReference>
<dbReference type="HOGENOM" id="CLU_061572_0_0_7"/>
<dbReference type="OrthoDB" id="9814800at2"/>
<dbReference type="RefSeq" id="WP_015402835.1">
    <property type="nucleotide sequence ID" value="NC_020304.1"/>
</dbReference>
<name>M1P624_DESSD</name>
<dbReference type="KEGG" id="dsf:UWK_00556"/>
<sequence length="354" mass="40252">MRLKSRSRPLWPLSILTLLVIYFLPAGAQGSDVGNCLLCHKYPGLSRVDENAEMRLLYVNEEIFNQSVHAKVKCEGCHTDITKIPHEPVKPVDCLVLCHIIEPAEEQKFSHKSVEKFLADSVHGKMDEHGKEKPFSEDMPTCKDCHDNPMFRPLAFVKKVRPGIAEDALGRCRVCHKKEEFIYRFYNHVTTRLHKSRSPLNIAESCARCHDDPELVARHNLSTMARGSYGQTFHGKAANLLDESVPDCLDCHVPKGQSVHQMHGNDDIRATTHPENRGQICGSVDCHPGASQQFANYQVHAEFNKEQSPVIYWFTTFFIILTGATLLPLMGILFLDLLRRLFPNASFRRRKEKP</sequence>
<accession>M1P624</accession>
<dbReference type="STRING" id="1167006.UWK_00556"/>
<dbReference type="AlphaFoldDB" id="M1P624"/>
<dbReference type="SUPFAM" id="SSF48695">
    <property type="entry name" value="Multiheme cytochromes"/>
    <property type="match status" value="1"/>
</dbReference>
<evidence type="ECO:0000313" key="3">
    <source>
        <dbReference type="Proteomes" id="UP000011721"/>
    </source>
</evidence>
<keyword evidence="3" id="KW-1185">Reference proteome</keyword>
<keyword evidence="1" id="KW-0812">Transmembrane</keyword>
<reference evidence="3" key="1">
    <citation type="journal article" date="2013" name="Stand. Genomic Sci.">
        <title>Complete genome sequence of Desulfocapsa sulfexigens, a marine deltaproteobacterium specialized in disproportionating inorganic sulfur compounds.</title>
        <authorList>
            <person name="Finster K.W."/>
            <person name="Kjeldsen K.U."/>
            <person name="Kube M."/>
            <person name="Reinhardt R."/>
            <person name="Mussmann M."/>
            <person name="Amann R."/>
            <person name="Schreiber L."/>
        </authorList>
    </citation>
    <scope>NUCLEOTIDE SEQUENCE [LARGE SCALE GENOMIC DNA]</scope>
    <source>
        <strain evidence="3">DSM 10523 / SB164P1</strain>
    </source>
</reference>
<gene>
    <name evidence="2" type="ordered locus">UWK_00556</name>
</gene>
<dbReference type="EMBL" id="CP003985">
    <property type="protein sequence ID" value="AGF77137.1"/>
    <property type="molecule type" value="Genomic_DNA"/>
</dbReference>
<protein>
    <submittedName>
        <fullName evidence="2">Uncharacterized protein</fullName>
    </submittedName>
</protein>
<dbReference type="Proteomes" id="UP000011721">
    <property type="component" value="Chromosome"/>
</dbReference>
<evidence type="ECO:0000313" key="2">
    <source>
        <dbReference type="EMBL" id="AGF77137.1"/>
    </source>
</evidence>
<proteinExistence type="predicted"/>
<feature type="transmembrane region" description="Helical" evidence="1">
    <location>
        <begin position="310"/>
        <end position="338"/>
    </location>
</feature>
<keyword evidence="1" id="KW-1133">Transmembrane helix</keyword>
<keyword evidence="1" id="KW-0472">Membrane</keyword>